<dbReference type="EMBL" id="JAQOWY010000309">
    <property type="protein sequence ID" value="KAK1844491.1"/>
    <property type="molecule type" value="Genomic_DNA"/>
</dbReference>
<accession>A0AAD9AAG4</accession>
<evidence type="ECO:0000313" key="3">
    <source>
        <dbReference type="Proteomes" id="UP001243330"/>
    </source>
</evidence>
<gene>
    <name evidence="2" type="ORF">CCHR01_12884</name>
</gene>
<dbReference type="AlphaFoldDB" id="A0AAD9AAG4"/>
<feature type="region of interest" description="Disordered" evidence="1">
    <location>
        <begin position="92"/>
        <end position="116"/>
    </location>
</feature>
<evidence type="ECO:0000313" key="2">
    <source>
        <dbReference type="EMBL" id="KAK1844491.1"/>
    </source>
</evidence>
<keyword evidence="3" id="KW-1185">Reference proteome</keyword>
<comment type="caution">
    <text evidence="2">The sequence shown here is derived from an EMBL/GenBank/DDBJ whole genome shotgun (WGS) entry which is preliminary data.</text>
</comment>
<evidence type="ECO:0000256" key="1">
    <source>
        <dbReference type="SAM" id="MobiDB-lite"/>
    </source>
</evidence>
<reference evidence="2" key="1">
    <citation type="submission" date="2023-01" db="EMBL/GenBank/DDBJ databases">
        <title>Colletotrichum chrysophilum M932 genome sequence.</title>
        <authorList>
            <person name="Baroncelli R."/>
        </authorList>
    </citation>
    <scope>NUCLEOTIDE SEQUENCE</scope>
    <source>
        <strain evidence="2">M932</strain>
    </source>
</reference>
<proteinExistence type="predicted"/>
<name>A0AAD9AAG4_9PEZI</name>
<sequence length="137" mass="15543">MCIIISTLYVECMHKHYQNTFKCASARGSSLFQSSRNFTLERTIHLPDQQPKQIPHPLCDGNIKKATRPVTGRCKTCIREEKELKQREKLELTMGAEDARRARDAAPDDAVTEKNARNSVLGLQQLVAATKRMDLDD</sequence>
<dbReference type="Proteomes" id="UP001243330">
    <property type="component" value="Unassembled WGS sequence"/>
</dbReference>
<protein>
    <submittedName>
        <fullName evidence="2">Uncharacterized protein</fullName>
    </submittedName>
</protein>
<organism evidence="2 3">
    <name type="scientific">Colletotrichum chrysophilum</name>
    <dbReference type="NCBI Taxonomy" id="1836956"/>
    <lineage>
        <taxon>Eukaryota</taxon>
        <taxon>Fungi</taxon>
        <taxon>Dikarya</taxon>
        <taxon>Ascomycota</taxon>
        <taxon>Pezizomycotina</taxon>
        <taxon>Sordariomycetes</taxon>
        <taxon>Hypocreomycetidae</taxon>
        <taxon>Glomerellales</taxon>
        <taxon>Glomerellaceae</taxon>
        <taxon>Colletotrichum</taxon>
        <taxon>Colletotrichum gloeosporioides species complex</taxon>
    </lineage>
</organism>